<dbReference type="InterPro" id="IPR003961">
    <property type="entry name" value="FN3_dom"/>
</dbReference>
<dbReference type="Pfam" id="PF13585">
    <property type="entry name" value="CHU_C"/>
    <property type="match status" value="1"/>
</dbReference>
<dbReference type="OrthoDB" id="1488818at2"/>
<dbReference type="InterPro" id="IPR013320">
    <property type="entry name" value="ConA-like_dom_sf"/>
</dbReference>
<proteinExistence type="predicted"/>
<dbReference type="GO" id="GO:0016020">
    <property type="term" value="C:membrane"/>
    <property type="evidence" value="ECO:0007669"/>
    <property type="project" value="InterPro"/>
</dbReference>
<gene>
    <name evidence="4" type="ORF">D778_01567</name>
</gene>
<evidence type="ECO:0000259" key="2">
    <source>
        <dbReference type="PROSITE" id="PS50060"/>
    </source>
</evidence>
<protein>
    <submittedName>
        <fullName evidence="4">Uncharacterized protein</fullName>
    </submittedName>
</protein>
<dbReference type="PROSITE" id="PS50060">
    <property type="entry name" value="MAM_2"/>
    <property type="match status" value="2"/>
</dbReference>
<organism evidence="4 5">
    <name type="scientific">Xanthomarina gelatinilytica</name>
    <dbReference type="NCBI Taxonomy" id="1137281"/>
    <lineage>
        <taxon>Bacteria</taxon>
        <taxon>Pseudomonadati</taxon>
        <taxon>Bacteroidota</taxon>
        <taxon>Flavobacteriia</taxon>
        <taxon>Flavobacteriales</taxon>
        <taxon>Flavobacteriaceae</taxon>
        <taxon>Xanthomarina</taxon>
    </lineage>
</organism>
<dbReference type="GeneID" id="98642660"/>
<dbReference type="PROSITE" id="PS50853">
    <property type="entry name" value="FN3"/>
    <property type="match status" value="4"/>
</dbReference>
<feature type="domain" description="MAM" evidence="2">
    <location>
        <begin position="243"/>
        <end position="417"/>
    </location>
</feature>
<evidence type="ECO:0000313" key="5">
    <source>
        <dbReference type="Proteomes" id="UP000012024"/>
    </source>
</evidence>
<dbReference type="InterPro" id="IPR013783">
    <property type="entry name" value="Ig-like_fold"/>
</dbReference>
<dbReference type="InterPro" id="IPR000998">
    <property type="entry name" value="MAM_dom"/>
</dbReference>
<feature type="chain" id="PRO_5004081274" evidence="1">
    <location>
        <begin position="23"/>
        <end position="1843"/>
    </location>
</feature>
<dbReference type="InterPro" id="IPR036116">
    <property type="entry name" value="FN3_sf"/>
</dbReference>
<dbReference type="Gene3D" id="2.60.40.10">
    <property type="entry name" value="Immunoglobulins"/>
    <property type="match status" value="4"/>
</dbReference>
<feature type="domain" description="Fibronectin type-III" evidence="3">
    <location>
        <begin position="156"/>
        <end position="246"/>
    </location>
</feature>
<dbReference type="PATRIC" id="fig|1137281.3.peg.166"/>
<feature type="domain" description="Fibronectin type-III" evidence="3">
    <location>
        <begin position="946"/>
        <end position="1036"/>
    </location>
</feature>
<dbReference type="eggNOG" id="COG1361">
    <property type="taxonomic scope" value="Bacteria"/>
</dbReference>
<name>M7MHE8_9FLAO</name>
<dbReference type="Proteomes" id="UP000012024">
    <property type="component" value="Unassembled WGS sequence"/>
</dbReference>
<sequence length="1843" mass="195516">MKKITSLLCISIAFLTSFSVFSQFSFPIDAGPYAVASGTPVTVNVNDAGNTGGVTAGLYDSFTITADWISTNNAWSSEADLTVITSAGSVLIDPATAGGGSSGNSTTLTFEGSFTSVYDPSVDGLLDIVMNQSYGGSSADWSNIEVTLHLQPTCPVPTNIMVDMATNVSATLSWNPGGAETLWNIEVVPAGTAPTGTPTETGVSNPHTVSGLTQATDYDFYIQADCGATDGVSTWVGPIAFTTACDIFSAPFVETFAATSTPNCWTETGDEAWLYNTNGDYDAGNAGDNTFGGGTNYAWIDGSGTGNTISTLTSPLVDVSTLASPALFFSVFSENSDDNTYNTITAEFNDGTAWYNVYTLQGASGGWSNIVIDLSTYSISGAVQVRFTINTNSTGSAFYNDILLDDVGFDEAPTCYTPISPAVTVLSATTAQLSWTAAGSETLWNIEIVPAGTTPTGTPTETGVSNPHIASGLTAVTDYQYYVQADCGTNGVSAWAGPISFTTLCDVYVPDYLEDFTVIPADCWDEADAGDPTSGPQNLGAGSWVADGYLNNGTTGAYKINLYAASKSDWILSPQIDLTGVPFQVEFDFAVLNWNSTTVAGSLGSDDQVQFLISTDNGVTWTAMVTWDNSSVFTATGSHYVFDLTAYSGSVVQFAVWATEGTVDDSQDIDVFFDNLWVRSIPTCPEPSQLSATNETPNSAELSWIQSGSTALWNIEVVPAGTTPTGTPTESGVSNPHTVSGLTAATDYDFYVQADCGNNGTSIWSGPFTFTTACDIFVAPFVEPFDDSSTPNCWTESGDEDWIYSTGADYDAADAGDNTVGGGTNYAWIDGSGTANTVSTLTTPLIDVSPLNSPALFFSIFSENSDDGSYNTIEVEFNDGAAWSNVYTLQGSSGGWNDLVIDLSTYNITGPVQARFTISTNSPGTVYYNDILVDDVGFKEAPTCFKPINLNATVLSYTSVELSWTASGPETSWNIEYGPAGFALGTGTTVTGVTNPHQISGLTANTNYDFYVQADCGATDGLSEWAGAGSFFTGYCESVPTSNDGNGVGNVQIVTTDFPSFGDVTYEDHTATPVTAFAGILTNVQITFLTGITYNTNIWIDLNDNFIFEPSELVYSGESANGNPSTLNASFTMPASAPIGQHIMRIGTADFGQSTPDPCYSGSWGVTLDFTLDIQQLTCTLPEATFTMTEDCDNSQVFVEVDVTSVGDATTLLISNNVDPNLNQQISSVGTYNIGPFALDQNITLSLINEQNTDCTIISPTFTSSCPTFCLDALPICAGLTYPSVVGDQEAPDYLDYGCLFTQPDPQWNTILFDLPGDYQFSLDQVDTNGNPIDIDFIVWGPFNSQDGACFQLLPENEADCSYSPTASETVTLNNVQAGDIFIILITNYSQLAGTYTFSQDSGPTGGTNCEVVCDVVIEEVGGIDVTAPDTIDFCGETNVTIIADSPYADEYDWYMNGFYQTTTSVPSFQATESGQYFVVARGDVCDGDSQSEVITINLFNDTGFAVQPNDMVVCDDDGFAEFDLESQTAIILNGELSTDYSVTYYASQAEADAGDTSTALSSPYTNVTNPQIIYVRVEDIDAVGLGTTCYSTFQFMISADLNDDPSFTLTATCTGAIAYIEGDTGGTFTFNATDGAVIDPVTGEITNGVPGTEYTVEYTTAGICPMTLAQTVTVPDEEDATFTATSTCDGATIKIVSEVYGDADGTFALNPIPTDGATIDAVTGEVTNVTSGTTYTIEYTTSGPCPVSSIETVTTDPCVIQQVITPNKDGKNDTFDLSGYQVSSLEIFNRNGIKVYSKSNYSNEFEGISDNGDELPTGTYFYVMKYEGNEVKSAWLYINREK</sequence>
<dbReference type="EMBL" id="ANLA01000004">
    <property type="protein sequence ID" value="EMQ95677.1"/>
    <property type="molecule type" value="Genomic_DNA"/>
</dbReference>
<evidence type="ECO:0000256" key="1">
    <source>
        <dbReference type="SAM" id="SignalP"/>
    </source>
</evidence>
<dbReference type="InterPro" id="IPR045474">
    <property type="entry name" value="GEVED"/>
</dbReference>
<dbReference type="NCBIfam" id="TIGR04131">
    <property type="entry name" value="Bac_Flav_CTERM"/>
    <property type="match status" value="1"/>
</dbReference>
<dbReference type="InterPro" id="IPR026341">
    <property type="entry name" value="T9SS_type_B"/>
</dbReference>
<dbReference type="SUPFAM" id="SSF49265">
    <property type="entry name" value="Fibronectin type III"/>
    <property type="match status" value="3"/>
</dbReference>
<accession>M7MHE8</accession>
<evidence type="ECO:0000313" key="4">
    <source>
        <dbReference type="EMBL" id="EMQ95677.1"/>
    </source>
</evidence>
<dbReference type="CDD" id="cd00063">
    <property type="entry name" value="FN3"/>
    <property type="match status" value="3"/>
</dbReference>
<reference evidence="4 5" key="1">
    <citation type="submission" date="2012-12" db="EMBL/GenBank/DDBJ databases">
        <title>Genome assembly of Formosa sp. AK20.</title>
        <authorList>
            <person name="Kumar R."/>
            <person name="Khatri I."/>
            <person name="Vaidya B."/>
            <person name="Subramanian S."/>
            <person name="Pinnaka A."/>
        </authorList>
    </citation>
    <scope>NUCLEOTIDE SEQUENCE [LARGE SCALE GENOMIC DNA]</scope>
    <source>
        <strain evidence="4 5">AK20</strain>
    </source>
</reference>
<dbReference type="eggNOG" id="COG3291">
    <property type="taxonomic scope" value="Bacteria"/>
</dbReference>
<feature type="domain" description="Fibronectin type-III" evidence="3">
    <location>
        <begin position="417"/>
        <end position="506"/>
    </location>
</feature>
<comment type="caution">
    <text evidence="4">The sequence shown here is derived from an EMBL/GenBank/DDBJ whole genome shotgun (WGS) entry which is preliminary data.</text>
</comment>
<dbReference type="Gene3D" id="2.60.120.200">
    <property type="match status" value="2"/>
</dbReference>
<dbReference type="Pfam" id="PF00041">
    <property type="entry name" value="fn3"/>
    <property type="match status" value="3"/>
</dbReference>
<keyword evidence="1" id="KW-0732">Signal</keyword>
<feature type="domain" description="Fibronectin type-III" evidence="3">
    <location>
        <begin position="686"/>
        <end position="775"/>
    </location>
</feature>
<dbReference type="GO" id="GO:0005975">
    <property type="term" value="P:carbohydrate metabolic process"/>
    <property type="evidence" value="ECO:0007669"/>
    <property type="project" value="UniProtKB-ARBA"/>
</dbReference>
<dbReference type="SMART" id="SM00060">
    <property type="entry name" value="FN3"/>
    <property type="match status" value="4"/>
</dbReference>
<keyword evidence="5" id="KW-1185">Reference proteome</keyword>
<dbReference type="RefSeq" id="WP_007646759.1">
    <property type="nucleotide sequence ID" value="NZ_ANLA01000004.1"/>
</dbReference>
<dbReference type="SUPFAM" id="SSF49899">
    <property type="entry name" value="Concanavalin A-like lectins/glucanases"/>
    <property type="match status" value="2"/>
</dbReference>
<evidence type="ECO:0000259" key="3">
    <source>
        <dbReference type="PROSITE" id="PS50853"/>
    </source>
</evidence>
<feature type="domain" description="MAM" evidence="2">
    <location>
        <begin position="785"/>
        <end position="946"/>
    </location>
</feature>
<dbReference type="Pfam" id="PF20009">
    <property type="entry name" value="GEVED"/>
    <property type="match status" value="1"/>
</dbReference>
<feature type="signal peptide" evidence="1">
    <location>
        <begin position="1"/>
        <end position="22"/>
    </location>
</feature>
<dbReference type="GO" id="GO:0004553">
    <property type="term" value="F:hydrolase activity, hydrolyzing O-glycosyl compounds"/>
    <property type="evidence" value="ECO:0007669"/>
    <property type="project" value="UniProtKB-ARBA"/>
</dbReference>